<protein>
    <submittedName>
        <fullName evidence="1">Uncharacterized protein</fullName>
    </submittedName>
</protein>
<dbReference type="AlphaFoldDB" id="A0A512C2N7"/>
<gene>
    <name evidence="1" type="ORF">MAE02_59830</name>
</gene>
<reference evidence="1 2" key="1">
    <citation type="submission" date="2019-07" db="EMBL/GenBank/DDBJ databases">
        <title>Whole genome shotgun sequence of Microvirga aerophila NBRC 106136.</title>
        <authorList>
            <person name="Hosoyama A."/>
            <person name="Uohara A."/>
            <person name="Ohji S."/>
            <person name="Ichikawa N."/>
        </authorList>
    </citation>
    <scope>NUCLEOTIDE SEQUENCE [LARGE SCALE GENOMIC DNA]</scope>
    <source>
        <strain evidence="1 2">NBRC 106136</strain>
    </source>
</reference>
<comment type="caution">
    <text evidence="1">The sequence shown here is derived from an EMBL/GenBank/DDBJ whole genome shotgun (WGS) entry which is preliminary data.</text>
</comment>
<evidence type="ECO:0000313" key="2">
    <source>
        <dbReference type="Proteomes" id="UP000321085"/>
    </source>
</evidence>
<dbReference type="OrthoDB" id="8006217at2"/>
<accession>A0A512C2N7</accession>
<sequence>MVYRRFNIGELRSAPATLATVATVDPANTQTVASVANVADSKPKTAFRAAAPADLYAGWDEEDWRAAFEERAGILQYDGGYSRQDAERLARAEIDEKRSRAR</sequence>
<keyword evidence="2" id="KW-1185">Reference proteome</keyword>
<dbReference type="EMBL" id="BJYU01000177">
    <property type="protein sequence ID" value="GEO18287.1"/>
    <property type="molecule type" value="Genomic_DNA"/>
</dbReference>
<dbReference type="RefSeq" id="WP_114184797.1">
    <property type="nucleotide sequence ID" value="NZ_BJYU01000177.1"/>
</dbReference>
<proteinExistence type="predicted"/>
<dbReference type="Proteomes" id="UP000321085">
    <property type="component" value="Unassembled WGS sequence"/>
</dbReference>
<evidence type="ECO:0000313" key="1">
    <source>
        <dbReference type="EMBL" id="GEO18287.1"/>
    </source>
</evidence>
<organism evidence="1 2">
    <name type="scientific">Microvirga aerophila</name>
    <dbReference type="NCBI Taxonomy" id="670291"/>
    <lineage>
        <taxon>Bacteria</taxon>
        <taxon>Pseudomonadati</taxon>
        <taxon>Pseudomonadota</taxon>
        <taxon>Alphaproteobacteria</taxon>
        <taxon>Hyphomicrobiales</taxon>
        <taxon>Methylobacteriaceae</taxon>
        <taxon>Microvirga</taxon>
    </lineage>
</organism>
<name>A0A512C2N7_9HYPH</name>